<feature type="compositionally biased region" description="Basic and acidic residues" evidence="1">
    <location>
        <begin position="30"/>
        <end position="39"/>
    </location>
</feature>
<name>A0A8H5B4H8_9AGAR</name>
<reference evidence="2 3" key="1">
    <citation type="journal article" date="2020" name="ISME J.">
        <title>Uncovering the hidden diversity of litter-decomposition mechanisms in mushroom-forming fungi.</title>
        <authorList>
            <person name="Floudas D."/>
            <person name="Bentzer J."/>
            <person name="Ahren D."/>
            <person name="Johansson T."/>
            <person name="Persson P."/>
            <person name="Tunlid A."/>
        </authorList>
    </citation>
    <scope>NUCLEOTIDE SEQUENCE [LARGE SCALE GENOMIC DNA]</scope>
    <source>
        <strain evidence="2 3">CBS 101986</strain>
    </source>
</reference>
<feature type="region of interest" description="Disordered" evidence="1">
    <location>
        <begin position="336"/>
        <end position="431"/>
    </location>
</feature>
<accession>A0A8H5B4H8</accession>
<protein>
    <submittedName>
        <fullName evidence="2">Uncharacterized protein</fullName>
    </submittedName>
</protein>
<dbReference type="AlphaFoldDB" id="A0A8H5B4H8"/>
<gene>
    <name evidence="2" type="ORF">D9619_006610</name>
</gene>
<feature type="region of interest" description="Disordered" evidence="1">
    <location>
        <begin position="141"/>
        <end position="201"/>
    </location>
</feature>
<feature type="compositionally biased region" description="Basic residues" evidence="1">
    <location>
        <begin position="392"/>
        <end position="403"/>
    </location>
</feature>
<organism evidence="2 3">
    <name type="scientific">Psilocybe cf. subviscida</name>
    <dbReference type="NCBI Taxonomy" id="2480587"/>
    <lineage>
        <taxon>Eukaryota</taxon>
        <taxon>Fungi</taxon>
        <taxon>Dikarya</taxon>
        <taxon>Basidiomycota</taxon>
        <taxon>Agaricomycotina</taxon>
        <taxon>Agaricomycetes</taxon>
        <taxon>Agaricomycetidae</taxon>
        <taxon>Agaricales</taxon>
        <taxon>Agaricineae</taxon>
        <taxon>Strophariaceae</taxon>
        <taxon>Psilocybe</taxon>
    </lineage>
</organism>
<comment type="caution">
    <text evidence="2">The sequence shown here is derived from an EMBL/GenBank/DDBJ whole genome shotgun (WGS) entry which is preliminary data.</text>
</comment>
<feature type="compositionally biased region" description="Polar residues" evidence="1">
    <location>
        <begin position="305"/>
        <end position="315"/>
    </location>
</feature>
<dbReference type="EMBL" id="JAACJJ010000042">
    <property type="protein sequence ID" value="KAF5316595.1"/>
    <property type="molecule type" value="Genomic_DNA"/>
</dbReference>
<evidence type="ECO:0000313" key="2">
    <source>
        <dbReference type="EMBL" id="KAF5316595.1"/>
    </source>
</evidence>
<evidence type="ECO:0000256" key="1">
    <source>
        <dbReference type="SAM" id="MobiDB-lite"/>
    </source>
</evidence>
<dbReference type="Proteomes" id="UP000567179">
    <property type="component" value="Unassembled WGS sequence"/>
</dbReference>
<feature type="compositionally biased region" description="Polar residues" evidence="1">
    <location>
        <begin position="336"/>
        <end position="345"/>
    </location>
</feature>
<sequence>MPSLHQPLAFATDDVGQTHSRWTIHGSLHKLTDHDHGRGEQSPLPLSRTEKAPKERRVLRKKPTLTFTSMPTAWNANTPNFQFSSKVHTPTAAPRHPWAGPALSSAPALVTVPAAPELKFPILPRKASNVPLWLNRPVAKPSRATLRPEPESEPSPPSPVQSNNTRNSLVSTVDPTSSAADVEKADASRRTSSLSTAPSSSTRTLSIIDGVFSGIWKEDFHPSPFSRRPSNSPSVTTSHSRFSSRRSSSTPPSSISGTITSSTPVASTPSRSKFVEALPSSAPEDREASVQDHQAAPPCLKRPTRTTSQQSNDTGKGQPICTDYDYIQAVNTLLETPSPSQSAPVPQNLGHPRSELRSPSMSSRQQSTDSFDSLTSWQCVSGIPDDADRAQRGRPRRKLKKRCAAQGSTPPAKAKPSLFSSALFSHSASAR</sequence>
<feature type="compositionally biased region" description="Low complexity" evidence="1">
    <location>
        <begin position="417"/>
        <end position="431"/>
    </location>
</feature>
<proteinExistence type="predicted"/>
<feature type="compositionally biased region" description="Low complexity" evidence="1">
    <location>
        <begin position="222"/>
        <end position="264"/>
    </location>
</feature>
<feature type="compositionally biased region" description="Low complexity" evidence="1">
    <location>
        <begin position="190"/>
        <end position="201"/>
    </location>
</feature>
<keyword evidence="3" id="KW-1185">Reference proteome</keyword>
<feature type="region of interest" description="Disordered" evidence="1">
    <location>
        <begin position="29"/>
        <end position="56"/>
    </location>
</feature>
<feature type="compositionally biased region" description="Polar residues" evidence="1">
    <location>
        <begin position="160"/>
        <end position="179"/>
    </location>
</feature>
<evidence type="ECO:0000313" key="3">
    <source>
        <dbReference type="Proteomes" id="UP000567179"/>
    </source>
</evidence>
<feature type="region of interest" description="Disordered" evidence="1">
    <location>
        <begin position="222"/>
        <end position="320"/>
    </location>
</feature>
<feature type="compositionally biased region" description="Polar residues" evidence="1">
    <location>
        <begin position="357"/>
        <end position="379"/>
    </location>
</feature>